<evidence type="ECO:0000313" key="5">
    <source>
        <dbReference type="Proteomes" id="UP001396334"/>
    </source>
</evidence>
<name>A0ABR2SLW3_9ROSI</name>
<keyword evidence="5" id="KW-1185">Reference proteome</keyword>
<evidence type="ECO:0000256" key="1">
    <source>
        <dbReference type="SAM" id="MobiDB-lite"/>
    </source>
</evidence>
<dbReference type="SUPFAM" id="SSF81383">
    <property type="entry name" value="F-box domain"/>
    <property type="match status" value="1"/>
</dbReference>
<dbReference type="InterPro" id="IPR005174">
    <property type="entry name" value="KIB1-4_b-propeller"/>
</dbReference>
<feature type="region of interest" description="Disordered" evidence="1">
    <location>
        <begin position="1"/>
        <end position="22"/>
    </location>
</feature>
<dbReference type="EMBL" id="JBBPBN010000013">
    <property type="protein sequence ID" value="KAK9026233.1"/>
    <property type="molecule type" value="Genomic_DNA"/>
</dbReference>
<evidence type="ECO:0000313" key="4">
    <source>
        <dbReference type="EMBL" id="KAK9026233.1"/>
    </source>
</evidence>
<reference evidence="4 5" key="1">
    <citation type="journal article" date="2024" name="G3 (Bethesda)">
        <title>Genome assembly of Hibiscus sabdariffa L. provides insights into metabolisms of medicinal natural products.</title>
        <authorList>
            <person name="Kim T."/>
        </authorList>
    </citation>
    <scope>NUCLEOTIDE SEQUENCE [LARGE SCALE GENOMIC DNA]</scope>
    <source>
        <strain evidence="4">TK-2024</strain>
        <tissue evidence="4">Old leaves</tissue>
    </source>
</reference>
<dbReference type="CDD" id="cd09917">
    <property type="entry name" value="F-box_SF"/>
    <property type="match status" value="1"/>
</dbReference>
<dbReference type="Pfam" id="PF03478">
    <property type="entry name" value="Beta-prop_KIB1-4"/>
    <property type="match status" value="1"/>
</dbReference>
<dbReference type="Pfam" id="PF00646">
    <property type="entry name" value="F-box"/>
    <property type="match status" value="1"/>
</dbReference>
<feature type="compositionally biased region" description="Basic and acidic residues" evidence="1">
    <location>
        <begin position="7"/>
        <end position="22"/>
    </location>
</feature>
<dbReference type="PANTHER" id="PTHR33110:SF71">
    <property type="entry name" value="F-BOX_KELCH-REPEAT PROTEIN"/>
    <property type="match status" value="1"/>
</dbReference>
<organism evidence="4 5">
    <name type="scientific">Hibiscus sabdariffa</name>
    <name type="common">roselle</name>
    <dbReference type="NCBI Taxonomy" id="183260"/>
    <lineage>
        <taxon>Eukaryota</taxon>
        <taxon>Viridiplantae</taxon>
        <taxon>Streptophyta</taxon>
        <taxon>Embryophyta</taxon>
        <taxon>Tracheophyta</taxon>
        <taxon>Spermatophyta</taxon>
        <taxon>Magnoliopsida</taxon>
        <taxon>eudicotyledons</taxon>
        <taxon>Gunneridae</taxon>
        <taxon>Pentapetalae</taxon>
        <taxon>rosids</taxon>
        <taxon>malvids</taxon>
        <taxon>Malvales</taxon>
        <taxon>Malvaceae</taxon>
        <taxon>Malvoideae</taxon>
        <taxon>Hibiscus</taxon>
    </lineage>
</organism>
<dbReference type="Proteomes" id="UP001396334">
    <property type="component" value="Unassembled WGS sequence"/>
</dbReference>
<dbReference type="PANTHER" id="PTHR33110">
    <property type="entry name" value="F-BOX/KELCH-REPEAT PROTEIN-RELATED"/>
    <property type="match status" value="1"/>
</dbReference>
<comment type="caution">
    <text evidence="4">The sequence shown here is derived from an EMBL/GenBank/DDBJ whole genome shotgun (WGS) entry which is preliminary data.</text>
</comment>
<sequence length="356" mass="40527">MSGTDCRTNRSENYKERPNSRRLQQEKHALNWSDMPYDIVECILGHLCWRDRIRMRAVCKAWSVPSRHIPAIDKLPWVLKDFSYRLFDPFTGGYVRGKGGRRFIVEKLFGRSDGPLDAVPLASEYGWILFRNDLKHDSKVEPPPPPMLFLYSPFTTEIIKLPELKEVASFSLNATSPKCVIFLLGLDSSGHKINVSLCSPGDHSWRTFEFNSGIGPGEASCARGVVYANGVFYCLFLQGQLGVFNVELEEWSILSTTIFFRRFDFSEMRWVYQSNLNNHALFIGCFSFAVPTVEETSELANTIVSLDKFFEAVSCYGGTRESELHHKCLEATERAITWIQLPLGGIWRANDLVNAI</sequence>
<gene>
    <name evidence="4" type="ORF">V6N11_039078</name>
</gene>
<evidence type="ECO:0000259" key="2">
    <source>
        <dbReference type="Pfam" id="PF00646"/>
    </source>
</evidence>
<dbReference type="InterPro" id="IPR001810">
    <property type="entry name" value="F-box_dom"/>
</dbReference>
<dbReference type="Gene3D" id="1.20.1280.50">
    <property type="match status" value="1"/>
</dbReference>
<feature type="domain" description="KIB1-4 beta-propeller" evidence="3">
    <location>
        <begin position="121"/>
        <end position="247"/>
    </location>
</feature>
<accession>A0ABR2SLW3</accession>
<dbReference type="InterPro" id="IPR036047">
    <property type="entry name" value="F-box-like_dom_sf"/>
</dbReference>
<evidence type="ECO:0008006" key="6">
    <source>
        <dbReference type="Google" id="ProtNLM"/>
    </source>
</evidence>
<proteinExistence type="predicted"/>
<protein>
    <recommendedName>
        <fullName evidence="6">F-box domain-containing protein</fullName>
    </recommendedName>
</protein>
<evidence type="ECO:0000259" key="3">
    <source>
        <dbReference type="Pfam" id="PF03478"/>
    </source>
</evidence>
<feature type="domain" description="F-box" evidence="2">
    <location>
        <begin position="32"/>
        <end position="62"/>
    </location>
</feature>